<name>A0A832LVP7_9BACT</name>
<evidence type="ECO:0000313" key="8">
    <source>
        <dbReference type="EMBL" id="HGV54857.1"/>
    </source>
</evidence>
<evidence type="ECO:0000256" key="1">
    <source>
        <dbReference type="ARBA" id="ARBA00007116"/>
    </source>
</evidence>
<dbReference type="HAMAP" id="MF_01337_B">
    <property type="entry name" value="Ribosomal_uL18_B"/>
    <property type="match status" value="1"/>
</dbReference>
<dbReference type="PANTHER" id="PTHR12899">
    <property type="entry name" value="39S RIBOSOMAL PROTEIN L18, MITOCHONDRIAL"/>
    <property type="match status" value="1"/>
</dbReference>
<evidence type="ECO:0000256" key="3">
    <source>
        <dbReference type="ARBA" id="ARBA00022884"/>
    </source>
</evidence>
<dbReference type="GO" id="GO:0003735">
    <property type="term" value="F:structural constituent of ribosome"/>
    <property type="evidence" value="ECO:0007669"/>
    <property type="project" value="InterPro"/>
</dbReference>
<dbReference type="GO" id="GO:0008097">
    <property type="term" value="F:5S rRNA binding"/>
    <property type="evidence" value="ECO:0007669"/>
    <property type="project" value="TreeGrafter"/>
</dbReference>
<proteinExistence type="inferred from homology"/>
<sequence>MRPEVKVQKRIRRHQRIRKKIFGTRERPRLCVFRSKKQIYAQIIDDTVGHTLVACSSLTPEIRDRIREARERGEKMSKIDIAFLVGEVLAQRARAKGITKVCFDRGGYKYHGRVKALAEGARKGGLEF</sequence>
<dbReference type="InterPro" id="IPR004389">
    <property type="entry name" value="Ribosomal_uL18_bac-type"/>
</dbReference>
<dbReference type="CDD" id="cd00432">
    <property type="entry name" value="Ribosomal_L18_L5e"/>
    <property type="match status" value="1"/>
</dbReference>
<comment type="subunit">
    <text evidence="7">Part of the 50S ribosomal subunit; part of the 5S rRNA/L5/L18/L25 subcomplex. Contacts the 5S and 23S rRNAs.</text>
</comment>
<dbReference type="NCBIfam" id="TIGR00060">
    <property type="entry name" value="L18_bact"/>
    <property type="match status" value="1"/>
</dbReference>
<dbReference type="EMBL" id="DSZU01000029">
    <property type="protein sequence ID" value="HGV54857.1"/>
    <property type="molecule type" value="Genomic_DNA"/>
</dbReference>
<dbReference type="FunFam" id="3.30.420.100:FF:000001">
    <property type="entry name" value="50S ribosomal protein L18"/>
    <property type="match status" value="1"/>
</dbReference>
<organism evidence="8">
    <name type="scientific">Caldimicrobium thiodismutans</name>
    <dbReference type="NCBI Taxonomy" id="1653476"/>
    <lineage>
        <taxon>Bacteria</taxon>
        <taxon>Pseudomonadati</taxon>
        <taxon>Thermodesulfobacteriota</taxon>
        <taxon>Thermodesulfobacteria</taxon>
        <taxon>Thermodesulfobacteriales</taxon>
        <taxon>Thermodesulfobacteriaceae</taxon>
        <taxon>Caldimicrobium</taxon>
    </lineage>
</organism>
<evidence type="ECO:0000256" key="6">
    <source>
        <dbReference type="ARBA" id="ARBA00035197"/>
    </source>
</evidence>
<evidence type="ECO:0000256" key="7">
    <source>
        <dbReference type="HAMAP-Rule" id="MF_01337"/>
    </source>
</evidence>
<keyword evidence="4 7" id="KW-0689">Ribosomal protein</keyword>
<comment type="similarity">
    <text evidence="1 7">Belongs to the universal ribosomal protein uL18 family.</text>
</comment>
<dbReference type="GO" id="GO:0006412">
    <property type="term" value="P:translation"/>
    <property type="evidence" value="ECO:0007669"/>
    <property type="project" value="UniProtKB-UniRule"/>
</dbReference>
<protein>
    <recommendedName>
        <fullName evidence="6 7">Large ribosomal subunit protein uL18</fullName>
    </recommendedName>
</protein>
<evidence type="ECO:0000256" key="4">
    <source>
        <dbReference type="ARBA" id="ARBA00022980"/>
    </source>
</evidence>
<dbReference type="InterPro" id="IPR057268">
    <property type="entry name" value="Ribosomal_L18"/>
</dbReference>
<comment type="caution">
    <text evidence="8">The sequence shown here is derived from an EMBL/GenBank/DDBJ whole genome shotgun (WGS) entry which is preliminary data.</text>
</comment>
<evidence type="ECO:0000256" key="5">
    <source>
        <dbReference type="ARBA" id="ARBA00023274"/>
    </source>
</evidence>
<comment type="function">
    <text evidence="7">This is one of the proteins that bind and probably mediate the attachment of the 5S RNA into the large ribosomal subunit, where it forms part of the central protuberance.</text>
</comment>
<accession>A0A832LVP7</accession>
<dbReference type="GO" id="GO:0022625">
    <property type="term" value="C:cytosolic large ribosomal subunit"/>
    <property type="evidence" value="ECO:0007669"/>
    <property type="project" value="TreeGrafter"/>
</dbReference>
<dbReference type="SUPFAM" id="SSF53137">
    <property type="entry name" value="Translational machinery components"/>
    <property type="match status" value="1"/>
</dbReference>
<reference evidence="8" key="1">
    <citation type="journal article" date="2020" name="mSystems">
        <title>Genome- and Community-Level Interaction Insights into Carbon Utilization and Element Cycling Functions of Hydrothermarchaeota in Hydrothermal Sediment.</title>
        <authorList>
            <person name="Zhou Z."/>
            <person name="Liu Y."/>
            <person name="Xu W."/>
            <person name="Pan J."/>
            <person name="Luo Z.H."/>
            <person name="Li M."/>
        </authorList>
    </citation>
    <scope>NUCLEOTIDE SEQUENCE [LARGE SCALE GENOMIC DNA]</scope>
    <source>
        <strain evidence="8">SpSt-605</strain>
    </source>
</reference>
<keyword evidence="3 7" id="KW-0694">RNA-binding</keyword>
<keyword evidence="5 7" id="KW-0687">Ribonucleoprotein</keyword>
<dbReference type="AlphaFoldDB" id="A0A832LVP7"/>
<dbReference type="Pfam" id="PF00861">
    <property type="entry name" value="Ribosomal_L18p"/>
    <property type="match status" value="1"/>
</dbReference>
<evidence type="ECO:0000256" key="2">
    <source>
        <dbReference type="ARBA" id="ARBA00022730"/>
    </source>
</evidence>
<keyword evidence="2 7" id="KW-0699">rRNA-binding</keyword>
<dbReference type="PANTHER" id="PTHR12899:SF3">
    <property type="entry name" value="LARGE RIBOSOMAL SUBUNIT PROTEIN UL18M"/>
    <property type="match status" value="1"/>
</dbReference>
<dbReference type="InterPro" id="IPR005484">
    <property type="entry name" value="Ribosomal_uL18_bac/plant/anim"/>
</dbReference>
<dbReference type="Gene3D" id="3.30.420.100">
    <property type="match status" value="1"/>
</dbReference>
<gene>
    <name evidence="7" type="primary">rplR</name>
    <name evidence="8" type="ORF">ENT73_02040</name>
</gene>